<dbReference type="OMA" id="PWVVFED"/>
<keyword evidence="8" id="KW-1185">Reference proteome</keyword>
<dbReference type="HOGENOM" id="CLU_002341_6_1_1"/>
<evidence type="ECO:0000256" key="3">
    <source>
        <dbReference type="SAM" id="MobiDB-lite"/>
    </source>
</evidence>
<dbReference type="PANTHER" id="PTHR10039">
    <property type="entry name" value="AMELOGENIN"/>
    <property type="match status" value="1"/>
</dbReference>
<dbReference type="InterPro" id="IPR056884">
    <property type="entry name" value="NPHP3-like_N"/>
</dbReference>
<dbReference type="InterPro" id="IPR056693">
    <property type="entry name" value="DUF7791"/>
</dbReference>
<reference evidence="7 8" key="1">
    <citation type="journal article" date="2013" name="BMC Genomics">
        <title>Genomics-driven discovery of the pneumocandin biosynthetic gene cluster in the fungus Glarea lozoyensis.</title>
        <authorList>
            <person name="Chen L."/>
            <person name="Yue Q."/>
            <person name="Zhang X."/>
            <person name="Xiang M."/>
            <person name="Wang C."/>
            <person name="Li S."/>
            <person name="Che Y."/>
            <person name="Ortiz-Lopez F.J."/>
            <person name="Bills G.F."/>
            <person name="Liu X."/>
            <person name="An Z."/>
        </authorList>
    </citation>
    <scope>NUCLEOTIDE SEQUENCE [LARGE SCALE GENOMIC DNA]</scope>
    <source>
        <strain evidence="8">ATCC 20868 / MF5171</strain>
    </source>
</reference>
<dbReference type="PANTHER" id="PTHR10039:SF5">
    <property type="entry name" value="NACHT DOMAIN-CONTAINING PROTEIN"/>
    <property type="match status" value="1"/>
</dbReference>
<feature type="domain" description="DUF7791" evidence="6">
    <location>
        <begin position="533"/>
        <end position="667"/>
    </location>
</feature>
<dbReference type="PROSITE" id="PS50297">
    <property type="entry name" value="ANK_REP_REGION"/>
    <property type="match status" value="1"/>
</dbReference>
<dbReference type="Gene3D" id="3.40.50.300">
    <property type="entry name" value="P-loop containing nucleotide triphosphate hydrolases"/>
    <property type="match status" value="1"/>
</dbReference>
<dbReference type="AlphaFoldDB" id="S3DA41"/>
<evidence type="ECO:0000256" key="1">
    <source>
        <dbReference type="ARBA" id="ARBA00022737"/>
    </source>
</evidence>
<organism evidence="7 8">
    <name type="scientific">Glarea lozoyensis (strain ATCC 20868 / MF5171)</name>
    <dbReference type="NCBI Taxonomy" id="1116229"/>
    <lineage>
        <taxon>Eukaryota</taxon>
        <taxon>Fungi</taxon>
        <taxon>Dikarya</taxon>
        <taxon>Ascomycota</taxon>
        <taxon>Pezizomycotina</taxon>
        <taxon>Leotiomycetes</taxon>
        <taxon>Helotiales</taxon>
        <taxon>Helotiaceae</taxon>
        <taxon>Glarea</taxon>
    </lineage>
</organism>
<feature type="domain" description="NACHT-NTPase and P-loop NTPases N-terminal" evidence="4">
    <location>
        <begin position="75"/>
        <end position="135"/>
    </location>
</feature>
<feature type="region of interest" description="Disordered" evidence="3">
    <location>
        <begin position="262"/>
        <end position="290"/>
    </location>
</feature>
<evidence type="ECO:0000313" key="7">
    <source>
        <dbReference type="EMBL" id="EPE34009.1"/>
    </source>
</evidence>
<dbReference type="InterPro" id="IPR031352">
    <property type="entry name" value="SesA"/>
</dbReference>
<dbReference type="KEGG" id="glz:GLAREA_07022"/>
<evidence type="ECO:0000259" key="5">
    <source>
        <dbReference type="Pfam" id="PF24883"/>
    </source>
</evidence>
<feature type="domain" description="Nephrocystin 3-like N-terminal" evidence="5">
    <location>
        <begin position="293"/>
        <end position="458"/>
    </location>
</feature>
<feature type="repeat" description="ANK" evidence="2">
    <location>
        <begin position="794"/>
        <end position="826"/>
    </location>
</feature>
<feature type="compositionally biased region" description="Polar residues" evidence="3">
    <location>
        <begin position="262"/>
        <end position="271"/>
    </location>
</feature>
<evidence type="ECO:0000259" key="6">
    <source>
        <dbReference type="Pfam" id="PF25053"/>
    </source>
</evidence>
<dbReference type="Pfam" id="PF17107">
    <property type="entry name" value="SesA"/>
    <property type="match status" value="1"/>
</dbReference>
<evidence type="ECO:0000313" key="8">
    <source>
        <dbReference type="Proteomes" id="UP000016922"/>
    </source>
</evidence>
<gene>
    <name evidence="7" type="ORF">GLAREA_07022</name>
</gene>
<dbReference type="GeneID" id="19466075"/>
<dbReference type="SUPFAM" id="SSF52540">
    <property type="entry name" value="P-loop containing nucleoside triphosphate hydrolases"/>
    <property type="match status" value="1"/>
</dbReference>
<evidence type="ECO:0000256" key="2">
    <source>
        <dbReference type="PROSITE-ProRule" id="PRU00023"/>
    </source>
</evidence>
<protein>
    <submittedName>
        <fullName evidence="7">Uncharacterized protein</fullName>
    </submittedName>
</protein>
<dbReference type="Proteomes" id="UP000016922">
    <property type="component" value="Unassembled WGS sequence"/>
</dbReference>
<dbReference type="RefSeq" id="XP_008079161.1">
    <property type="nucleotide sequence ID" value="XM_008080970.1"/>
</dbReference>
<evidence type="ECO:0000259" key="4">
    <source>
        <dbReference type="Pfam" id="PF17107"/>
    </source>
</evidence>
<name>S3DA41_GLAL2</name>
<dbReference type="EMBL" id="KE145357">
    <property type="protein sequence ID" value="EPE34009.1"/>
    <property type="molecule type" value="Genomic_DNA"/>
</dbReference>
<sequence>MADPLTALGLAASIVQFISFTSSLISKASEISNTAQGATVEIIELKAIATNITTLNAEILPPSAPRGNDQQSRKAAKSGELLHELCTGCEEVSKKLLDVLEKLECEGGRSKWKSFRQALKTVWKESEIEALSKRLERYRGQIDTALLVSLRYYIQERESAIDTLTEEIKKGTFISRISDIKTIQLELADILESREWQLKSPSDLELFSSKVSESADCGRQERAASQILEKLRFRGMESRFDNIPHSYQQTFNWILEDNQSTPDFSTSPSTHRLSEDSVDPPVTPSRKPRKSWDSFSEWLRSDQTLYWITGKPGSGKSTLMKHLSLHHKTMENLAEWTRSQKPIVAGFFFWNSGTAMQMSEMGLFQSLLHQAVKGNEELIPGIFPERWRHHELFGTDLRPWSLDELSKAFEIMVSDSSRKFFLFVDGLDEFSGNEGKLAKLIIDIVSSRNNIKMCVASRPWLAFEDAFYMRPSLRLEDLTSLDIQNFVAGNLGGHRLFSNLQKARPREAKNLILEITEKACGVFLWLFEKIIGSVSPPYLAQACMIFQCLRVTDQPLSLFDLSLAQETFDDAMAAEVKPMDSTDIQFRAETTRRRLNSRCRGLIEAPDYEEVGPNAKIQYLHRTVKDFLAPRRDWEINAISEHPSFHPDLALCSGYLLHLKVLSRNKSLFFDKFWKLFDLCLIRFESFRKDAVKGQNNIIDRHLESHLHLVEELQRIGDETFGSVRPDGRKWLDFFVAQSRDIGLFNHSRIKHWHQSPETHPMPNLFPKYAIKYELVSFFQSRLKAGWESDLKIYGPSLLHKAVVTEDVHFAELLLQNGVDPNSRFKNITVWQDLLAKANGLSDTQSKDTWVGLVLLFLKYGAKPRITVDGRSAKSIIQSMCPEWDESKLDQVLGGSSKLWSGLIPGTGQKTQTKKSVSTFERIFKKSLRRST</sequence>
<dbReference type="InterPro" id="IPR002110">
    <property type="entry name" value="Ankyrin_rpt"/>
</dbReference>
<keyword evidence="1" id="KW-0677">Repeat</keyword>
<dbReference type="OrthoDB" id="443402at2759"/>
<proteinExistence type="predicted"/>
<dbReference type="eggNOG" id="ENOG502SHWY">
    <property type="taxonomic scope" value="Eukaryota"/>
</dbReference>
<dbReference type="Pfam" id="PF24883">
    <property type="entry name" value="NPHP3_N"/>
    <property type="match status" value="1"/>
</dbReference>
<dbReference type="PROSITE" id="PS50088">
    <property type="entry name" value="ANK_REPEAT"/>
    <property type="match status" value="1"/>
</dbReference>
<keyword evidence="2" id="KW-0040">ANK repeat</keyword>
<dbReference type="Pfam" id="PF25053">
    <property type="entry name" value="DUF7791"/>
    <property type="match status" value="1"/>
</dbReference>
<dbReference type="STRING" id="1116229.S3DA41"/>
<dbReference type="InterPro" id="IPR027417">
    <property type="entry name" value="P-loop_NTPase"/>
</dbReference>
<accession>S3DA41</accession>